<dbReference type="SUPFAM" id="SSF50199">
    <property type="entry name" value="Staphylococcal nuclease"/>
    <property type="match status" value="3"/>
</dbReference>
<dbReference type="GO" id="GO:0006402">
    <property type="term" value="P:mRNA catabolic process"/>
    <property type="evidence" value="ECO:0007669"/>
    <property type="project" value="TreeGrafter"/>
</dbReference>
<name>A0A9P8Q670_WICPI</name>
<dbReference type="GO" id="GO:0003723">
    <property type="term" value="F:RNA binding"/>
    <property type="evidence" value="ECO:0007669"/>
    <property type="project" value="TreeGrafter"/>
</dbReference>
<dbReference type="InterPro" id="IPR035437">
    <property type="entry name" value="SNase_OB-fold_sf"/>
</dbReference>
<dbReference type="PROSITE" id="PS50830">
    <property type="entry name" value="TNASE_3"/>
    <property type="match status" value="2"/>
</dbReference>
<dbReference type="EMBL" id="JAEUBG010002350">
    <property type="protein sequence ID" value="KAH3684761.1"/>
    <property type="molecule type" value="Genomic_DNA"/>
</dbReference>
<evidence type="ECO:0000313" key="2">
    <source>
        <dbReference type="EMBL" id="KAH3684761.1"/>
    </source>
</evidence>
<reference evidence="2" key="1">
    <citation type="journal article" date="2021" name="Open Biol.">
        <title>Shared evolutionary footprints suggest mitochondrial oxidative damage underlies multiple complex I losses in fungi.</title>
        <authorList>
            <person name="Schikora-Tamarit M.A."/>
            <person name="Marcet-Houben M."/>
            <person name="Nosek J."/>
            <person name="Gabaldon T."/>
        </authorList>
    </citation>
    <scope>NUCLEOTIDE SEQUENCE</scope>
    <source>
        <strain evidence="2">CBS2887</strain>
    </source>
</reference>
<dbReference type="PANTHER" id="PTHR12302:SF2">
    <property type="entry name" value="STAPHYLOCOCCAL NUCLEASE DOMAIN-CONTAINING PROTEIN 1"/>
    <property type="match status" value="1"/>
</dbReference>
<comment type="caution">
    <text evidence="2">The sequence shown here is derived from an EMBL/GenBank/DDBJ whole genome shotgun (WGS) entry which is preliminary data.</text>
</comment>
<keyword evidence="3" id="KW-1185">Reference proteome</keyword>
<dbReference type="SMART" id="SM00318">
    <property type="entry name" value="SNc"/>
    <property type="match status" value="3"/>
</dbReference>
<dbReference type="PANTHER" id="PTHR12302">
    <property type="entry name" value="EBNA2 BINDING PROTEIN P100"/>
    <property type="match status" value="1"/>
</dbReference>
<reference evidence="2" key="2">
    <citation type="submission" date="2021-01" db="EMBL/GenBank/DDBJ databases">
        <authorList>
            <person name="Schikora-Tamarit M.A."/>
        </authorList>
    </citation>
    <scope>NUCLEOTIDE SEQUENCE</scope>
    <source>
        <strain evidence="2">CBS2887</strain>
    </source>
</reference>
<dbReference type="Pfam" id="PF00565">
    <property type="entry name" value="SNase"/>
    <property type="match status" value="3"/>
</dbReference>
<proteinExistence type="predicted"/>
<dbReference type="OrthoDB" id="10023235at2759"/>
<sequence length="515" mass="57704">MSKPELIKGRFRKDLKYRAIITKVIAGDRIVSEIHFDDQTTTELVTLIAGIRTPRSSDAKTGTAGEPFGDEAKKYIEVRLNNQRVHIQFIGTSSTDVPIVKVFHPAGNISEKIILDGLAEPSDWQSSLIGPQGMQLLRNAERTAKQQGKGQWKSLVKPVVSSPAGSSTFKVGSSIDATIHRVVSPDTLEVELSNGNVELVYLTSTRAPRAVEPAGVFLPQGREFVRKYVGKKVKLVTDAFRNEKPLVSITLPNGKNLAESIILNGYATAIRHRRGDDDRANNWDSLLEAEEASIKEKKGIHSTKIPEPEKLIEASQDANRSKIHLRTLQNKIKVKGVLEYVISPNRFRVVLPKESIRLVLVLGGLSSLPKDSPLSGEIIKFNNKNILQRDVTIEVYDADKVGGFIGNLYVGTSTRPYQIELLSKGYAQVHDGSVHKTKFEDAFFDAEEDAQDKKLGLWVNYDPEEAERQFEAAEEKRRLKYEEKNAKFRKPNAFDDDEDEDLENIPEHLRNFIVR</sequence>
<dbReference type="Proteomes" id="UP000774326">
    <property type="component" value="Unassembled WGS sequence"/>
</dbReference>
<protein>
    <recommendedName>
        <fullName evidence="1">TNase-like domain-containing protein</fullName>
    </recommendedName>
</protein>
<evidence type="ECO:0000313" key="3">
    <source>
        <dbReference type="Proteomes" id="UP000774326"/>
    </source>
</evidence>
<gene>
    <name evidence="2" type="ORF">WICPIJ_004292</name>
</gene>
<dbReference type="GO" id="GO:0004518">
    <property type="term" value="F:nuclease activity"/>
    <property type="evidence" value="ECO:0007669"/>
    <property type="project" value="TreeGrafter"/>
</dbReference>
<dbReference type="Gene3D" id="2.40.50.90">
    <property type="match status" value="3"/>
</dbReference>
<dbReference type="AlphaFoldDB" id="A0A9P8Q670"/>
<dbReference type="InterPro" id="IPR016071">
    <property type="entry name" value="Staphylococal_nuclease_OB-fold"/>
</dbReference>
<dbReference type="GO" id="GO:0005634">
    <property type="term" value="C:nucleus"/>
    <property type="evidence" value="ECO:0007669"/>
    <property type="project" value="TreeGrafter"/>
</dbReference>
<feature type="domain" description="TNase-like" evidence="1">
    <location>
        <begin position="15"/>
        <end position="154"/>
    </location>
</feature>
<evidence type="ECO:0000259" key="1">
    <source>
        <dbReference type="PROSITE" id="PS50830"/>
    </source>
</evidence>
<feature type="domain" description="TNase-like" evidence="1">
    <location>
        <begin position="173"/>
        <end position="460"/>
    </location>
</feature>
<accession>A0A9P8Q670</accession>
<dbReference type="GO" id="GO:0005829">
    <property type="term" value="C:cytosol"/>
    <property type="evidence" value="ECO:0007669"/>
    <property type="project" value="TreeGrafter"/>
</dbReference>
<organism evidence="2 3">
    <name type="scientific">Wickerhamomyces pijperi</name>
    <name type="common">Yeast</name>
    <name type="synonym">Pichia pijperi</name>
    <dbReference type="NCBI Taxonomy" id="599730"/>
    <lineage>
        <taxon>Eukaryota</taxon>
        <taxon>Fungi</taxon>
        <taxon>Dikarya</taxon>
        <taxon>Ascomycota</taxon>
        <taxon>Saccharomycotina</taxon>
        <taxon>Saccharomycetes</taxon>
        <taxon>Phaffomycetales</taxon>
        <taxon>Wickerhamomycetaceae</taxon>
        <taxon>Wickerhamomyces</taxon>
    </lineage>
</organism>